<keyword evidence="2" id="KW-1185">Reference proteome</keyword>
<evidence type="ECO:0000313" key="1">
    <source>
        <dbReference type="EMBL" id="KRY82190.1"/>
    </source>
</evidence>
<name>A0A0V1F8A0_TRIPS</name>
<dbReference type="EMBL" id="JYDT01000185">
    <property type="protein sequence ID" value="KRY82190.1"/>
    <property type="molecule type" value="Genomic_DNA"/>
</dbReference>
<accession>A0A0V1F8A0</accession>
<organism evidence="1 2">
    <name type="scientific">Trichinella pseudospiralis</name>
    <name type="common">Parasitic roundworm</name>
    <dbReference type="NCBI Taxonomy" id="6337"/>
    <lineage>
        <taxon>Eukaryota</taxon>
        <taxon>Metazoa</taxon>
        <taxon>Ecdysozoa</taxon>
        <taxon>Nematoda</taxon>
        <taxon>Enoplea</taxon>
        <taxon>Dorylaimia</taxon>
        <taxon>Trichinellida</taxon>
        <taxon>Trichinellidae</taxon>
        <taxon>Trichinella</taxon>
    </lineage>
</organism>
<evidence type="ECO:0000313" key="2">
    <source>
        <dbReference type="Proteomes" id="UP000054995"/>
    </source>
</evidence>
<dbReference type="OrthoDB" id="10535926at2759"/>
<comment type="caution">
    <text evidence="1">The sequence shown here is derived from an EMBL/GenBank/DDBJ whole genome shotgun (WGS) entry which is preliminary data.</text>
</comment>
<dbReference type="AlphaFoldDB" id="A0A0V1F8A0"/>
<gene>
    <name evidence="1" type="ORF">T4D_13669</name>
</gene>
<reference evidence="1 2" key="1">
    <citation type="submission" date="2015-01" db="EMBL/GenBank/DDBJ databases">
        <title>Evolution of Trichinella species and genotypes.</title>
        <authorList>
            <person name="Korhonen P.K."/>
            <person name="Edoardo P."/>
            <person name="Giuseppe L.R."/>
            <person name="Gasser R.B."/>
        </authorList>
    </citation>
    <scope>NUCLEOTIDE SEQUENCE [LARGE SCALE GENOMIC DNA]</scope>
    <source>
        <strain evidence="1">ISS470</strain>
    </source>
</reference>
<dbReference type="Proteomes" id="UP000054995">
    <property type="component" value="Unassembled WGS sequence"/>
</dbReference>
<protein>
    <submittedName>
        <fullName evidence="1">Uncharacterized protein</fullName>
    </submittedName>
</protein>
<proteinExistence type="predicted"/>
<sequence length="303" mass="35854">MQLYDSILDNKLHSVPRVLDKSLITPLLSLKFYCNQFSREYSERGVIFQERNLTLHFEDFENSMQLYDSILDNKLHSVPRVLDKSLITPLLSLKFYCNQFSREYSERRVISKERSLSVEECSEGRVIFRERRVTVEFCLRYFLMFFVLSHECNMCAWYYKFPSIKMRLCVVVLKQIAWDVIQLIFEIILDVCQYESYFAQFPGFDLFIGQDVLENSYRTLNGFTKDSSPPEKLFTGNDDWFNNYWLQNSTLIKIIIISPRKRPRLRKGKFPSRSATSYSAMEFCNAVLSWISSAGLRIRCPCL</sequence>